<evidence type="ECO:0000256" key="1">
    <source>
        <dbReference type="PROSITE-ProRule" id="PRU00339"/>
    </source>
</evidence>
<reference evidence="5" key="1">
    <citation type="submission" date="2022-12" db="EMBL/GenBank/DDBJ databases">
        <title>Clostridium sp. nov., isolated from industrial wastewater.</title>
        <authorList>
            <person name="Jiayan W."/>
        </authorList>
    </citation>
    <scope>NUCLEOTIDE SEQUENCE</scope>
    <source>
        <strain evidence="5">ZC22-4</strain>
    </source>
</reference>
<keyword evidence="3" id="KW-0732">Signal</keyword>
<keyword evidence="1" id="KW-0802">TPR repeat</keyword>
<feature type="region of interest" description="Disordered" evidence="2">
    <location>
        <begin position="238"/>
        <end position="258"/>
    </location>
</feature>
<sequence length="344" mass="39743">MKRKAIISLMLILTSMVAISGCGSEQKRSVLTNDVKQEAAMQENETKKFIKDGTDLLNKGKYDDAKSAFEKAISMDKANKGAYIEIKNKYMEKQRLDDAYYIIKLAISNNVDTENMKNLLNEIKSNFEVAKIDVTVYQNDKYNLPTKVKVKINNEEKEVDVVWDNINIDTSKLGTTKYKGKIEKYDRSAELNLKVKKIEKVKKIGGISKVYENNGKRYLKFDEVEFFLNKDVNDTTAEKEARKDGYSEHGPYDGDNPFDSNGRVYDNHYIRNKDKSLKTYEVSPNVQISVCGFEVKSDTVDQQKISYEKFKTLNMDDRHRYKGILCHIYLENNVVVKIEQQYIP</sequence>
<protein>
    <submittedName>
        <fullName evidence="5">Ig-like domain-containing protein</fullName>
    </submittedName>
</protein>
<dbReference type="Gene3D" id="1.25.40.10">
    <property type="entry name" value="Tetratricopeptide repeat domain"/>
    <property type="match status" value="1"/>
</dbReference>
<evidence type="ECO:0000313" key="5">
    <source>
        <dbReference type="EMBL" id="MCY6958106.1"/>
    </source>
</evidence>
<evidence type="ECO:0000256" key="3">
    <source>
        <dbReference type="SAM" id="SignalP"/>
    </source>
</evidence>
<dbReference type="Pfam" id="PF07532">
    <property type="entry name" value="Big_4"/>
    <property type="match status" value="1"/>
</dbReference>
<evidence type="ECO:0000259" key="4">
    <source>
        <dbReference type="Pfam" id="PF07532"/>
    </source>
</evidence>
<evidence type="ECO:0000313" key="6">
    <source>
        <dbReference type="Proteomes" id="UP001144612"/>
    </source>
</evidence>
<dbReference type="EMBL" id="JAPQFJ010000004">
    <property type="protein sequence ID" value="MCY6958106.1"/>
    <property type="molecule type" value="Genomic_DNA"/>
</dbReference>
<evidence type="ECO:0000256" key="2">
    <source>
        <dbReference type="SAM" id="MobiDB-lite"/>
    </source>
</evidence>
<feature type="compositionally biased region" description="Basic and acidic residues" evidence="2">
    <location>
        <begin position="238"/>
        <end position="252"/>
    </location>
</feature>
<comment type="caution">
    <text evidence="5">The sequence shown here is derived from an EMBL/GenBank/DDBJ whole genome shotgun (WGS) entry which is preliminary data.</text>
</comment>
<feature type="repeat" description="TPR" evidence="1">
    <location>
        <begin position="46"/>
        <end position="79"/>
    </location>
</feature>
<dbReference type="PROSITE" id="PS50005">
    <property type="entry name" value="TPR"/>
    <property type="match status" value="1"/>
</dbReference>
<dbReference type="InterPro" id="IPR011990">
    <property type="entry name" value="TPR-like_helical_dom_sf"/>
</dbReference>
<dbReference type="InterPro" id="IPR011081">
    <property type="entry name" value="Big_4"/>
</dbReference>
<feature type="chain" id="PRO_5047491075" evidence="3">
    <location>
        <begin position="21"/>
        <end position="344"/>
    </location>
</feature>
<proteinExistence type="predicted"/>
<organism evidence="5 6">
    <name type="scientific">Clostridium brassicae</name>
    <dbReference type="NCBI Taxonomy" id="2999072"/>
    <lineage>
        <taxon>Bacteria</taxon>
        <taxon>Bacillati</taxon>
        <taxon>Bacillota</taxon>
        <taxon>Clostridia</taxon>
        <taxon>Eubacteriales</taxon>
        <taxon>Clostridiaceae</taxon>
        <taxon>Clostridium</taxon>
    </lineage>
</organism>
<dbReference type="Pfam" id="PF14559">
    <property type="entry name" value="TPR_19"/>
    <property type="match status" value="1"/>
</dbReference>
<keyword evidence="6" id="KW-1185">Reference proteome</keyword>
<dbReference type="PROSITE" id="PS51257">
    <property type="entry name" value="PROKAR_LIPOPROTEIN"/>
    <property type="match status" value="1"/>
</dbReference>
<dbReference type="SUPFAM" id="SSF48452">
    <property type="entry name" value="TPR-like"/>
    <property type="match status" value="1"/>
</dbReference>
<feature type="domain" description="Bacterial Ig-like" evidence="4">
    <location>
        <begin position="130"/>
        <end position="185"/>
    </location>
</feature>
<dbReference type="InterPro" id="IPR019734">
    <property type="entry name" value="TPR_rpt"/>
</dbReference>
<accession>A0ABT4D739</accession>
<gene>
    <name evidence="5" type="ORF">OW729_05725</name>
</gene>
<dbReference type="RefSeq" id="WP_268060515.1">
    <property type="nucleotide sequence ID" value="NZ_JAPQFJ010000004.1"/>
</dbReference>
<feature type="signal peptide" evidence="3">
    <location>
        <begin position="1"/>
        <end position="20"/>
    </location>
</feature>
<dbReference type="Proteomes" id="UP001144612">
    <property type="component" value="Unassembled WGS sequence"/>
</dbReference>
<name>A0ABT4D739_9CLOT</name>